<geneLocation type="nucleomorph" evidence="1"/>
<sequence>MGFCLNRSISLLKISHFITTIYYFILLALRDLEKITVNNSTQYYYSTIFGSTTHCGITKESDVDIILLVPWFFRSKKINLYKRVPSPSVRIFLRFLQSKFFSIKYLSIPVDFQYLKNSYSIFTNSKILVNNFEIFTNYLKLKLKRKINSLRTLKTISFKVANNFLFKKLLNHLKFYFIKNSFYKNYAGLLGNISILIIIFKVIRYLSDLTWTKTVSVICKYFLIKILKEFVINYRGEYWKKCKDFLKFELFRSSISLDIFSVARRYYNTSRNFKYYNIKHMIHLVKKLHFFLYFEARAGFVSKYNFLKPSVFFIEIQYANSDNVLEKGMIDYIKKSLKFILKSITKLSSPKIIIFNFPKKNENYSCLRSSFLIRTTKISLITKFKQFNINGIIRYYKIKVTNMK</sequence>
<gene>
    <name evidence="1" type="primary">rpoF</name>
</gene>
<organism evidence="1 2">
    <name type="scientific">Bigelowiella natans</name>
    <name type="common">Pedinomonas minutissima</name>
    <name type="synonym">Chlorarachnion sp. (strain CCMP621)</name>
    <dbReference type="NCBI Taxonomy" id="227086"/>
    <lineage>
        <taxon>Eukaryota</taxon>
        <taxon>Sar</taxon>
        <taxon>Rhizaria</taxon>
        <taxon>Cercozoa</taxon>
        <taxon>Chlorarachniophyceae</taxon>
        <taxon>Bigelowiella</taxon>
    </lineage>
</organism>
<name>Q3LWM0_BIGNA</name>
<evidence type="ECO:0000313" key="2">
    <source>
        <dbReference type="Proteomes" id="UP000243425"/>
    </source>
</evidence>
<dbReference type="GeneID" id="5788358"/>
<dbReference type="RefSeq" id="XP_001712758.1">
    <property type="nucleotide sequence ID" value="XM_001712706.1"/>
</dbReference>
<evidence type="ECO:0000313" key="1">
    <source>
        <dbReference type="EMBL" id="ABA27146.1"/>
    </source>
</evidence>
<protein>
    <submittedName>
        <fullName evidence="1">RNA polymerase subunit F</fullName>
    </submittedName>
</protein>
<reference evidence="1 2" key="1">
    <citation type="journal article" date="2006" name="Proc. Natl. Acad. Sci. U.S.A.">
        <title>Complete nucleotide sequence of the chlorarachniophyte nucleomorph: nature's smallest nucleus.</title>
        <authorList>
            <person name="Gilson P.R."/>
            <person name="Su V."/>
            <person name="Slamovits C.H."/>
            <person name="Reith M.E."/>
            <person name="Keeling P.J."/>
            <person name="McFadden G.I."/>
        </authorList>
    </citation>
    <scope>NUCLEOTIDE SEQUENCE [LARGE SCALE GENOMIC DNA]</scope>
    <source>
        <strain evidence="2">CCMP621</strain>
    </source>
</reference>
<keyword evidence="1" id="KW-0542">Nucleomorph</keyword>
<proteinExistence type="predicted"/>
<dbReference type="EMBL" id="DQ158856">
    <property type="protein sequence ID" value="ABA27146.1"/>
    <property type="molecule type" value="Genomic_DNA"/>
</dbReference>
<accession>Q3LWM0</accession>
<dbReference type="Gene3D" id="1.10.1410.10">
    <property type="match status" value="1"/>
</dbReference>
<dbReference type="AlphaFoldDB" id="Q3LWM0"/>
<dbReference type="Proteomes" id="UP000243425">
    <property type="component" value="Nucleomorph 1"/>
</dbReference>